<dbReference type="VEuPathDB" id="FungiDB:PSTT_10960"/>
<accession>A0A2S4V249</accession>
<feature type="region of interest" description="Disordered" evidence="1">
    <location>
        <begin position="56"/>
        <end position="121"/>
    </location>
</feature>
<reference evidence="2" key="1">
    <citation type="submission" date="2017-12" db="EMBL/GenBank/DDBJ databases">
        <title>Gene loss provides genomic basis for host adaptation in cereal stripe rust fungi.</title>
        <authorList>
            <person name="Xia C."/>
        </authorList>
    </citation>
    <scope>NUCLEOTIDE SEQUENCE [LARGE SCALE GENOMIC DNA]</scope>
    <source>
        <strain evidence="2">93-210</strain>
    </source>
</reference>
<gene>
    <name evidence="2" type="ORF">PSTT_10960</name>
</gene>
<feature type="non-terminal residue" evidence="2">
    <location>
        <position position="255"/>
    </location>
</feature>
<proteinExistence type="predicted"/>
<organism evidence="2 3">
    <name type="scientific">Puccinia striiformis</name>
    <dbReference type="NCBI Taxonomy" id="27350"/>
    <lineage>
        <taxon>Eukaryota</taxon>
        <taxon>Fungi</taxon>
        <taxon>Dikarya</taxon>
        <taxon>Basidiomycota</taxon>
        <taxon>Pucciniomycotina</taxon>
        <taxon>Pucciniomycetes</taxon>
        <taxon>Pucciniales</taxon>
        <taxon>Pucciniaceae</taxon>
        <taxon>Puccinia</taxon>
    </lineage>
</organism>
<keyword evidence="3" id="KW-1185">Reference proteome</keyword>
<feature type="compositionally biased region" description="Polar residues" evidence="1">
    <location>
        <begin position="95"/>
        <end position="108"/>
    </location>
</feature>
<feature type="region of interest" description="Disordered" evidence="1">
    <location>
        <begin position="1"/>
        <end position="32"/>
    </location>
</feature>
<evidence type="ECO:0000256" key="1">
    <source>
        <dbReference type="SAM" id="MobiDB-lite"/>
    </source>
</evidence>
<feature type="compositionally biased region" description="Polar residues" evidence="1">
    <location>
        <begin position="1"/>
        <end position="16"/>
    </location>
</feature>
<evidence type="ECO:0000313" key="3">
    <source>
        <dbReference type="Proteomes" id="UP000239156"/>
    </source>
</evidence>
<dbReference type="VEuPathDB" id="FungiDB:PSHT_10670"/>
<evidence type="ECO:0000313" key="2">
    <source>
        <dbReference type="EMBL" id="POW03578.1"/>
    </source>
</evidence>
<comment type="caution">
    <text evidence="2">The sequence shown here is derived from an EMBL/GenBank/DDBJ whole genome shotgun (WGS) entry which is preliminary data.</text>
</comment>
<dbReference type="Proteomes" id="UP000239156">
    <property type="component" value="Unassembled WGS sequence"/>
</dbReference>
<dbReference type="EMBL" id="PKSL01000123">
    <property type="protein sequence ID" value="POW03578.1"/>
    <property type="molecule type" value="Genomic_DNA"/>
</dbReference>
<name>A0A2S4V249_9BASI</name>
<feature type="non-terminal residue" evidence="2">
    <location>
        <position position="1"/>
    </location>
</feature>
<protein>
    <submittedName>
        <fullName evidence="2">Uncharacterized protein</fullName>
    </submittedName>
</protein>
<feature type="compositionally biased region" description="Basic and acidic residues" evidence="1">
    <location>
        <begin position="66"/>
        <end position="75"/>
    </location>
</feature>
<dbReference type="AlphaFoldDB" id="A0A2S4V249"/>
<sequence length="255" mass="28264">FSTQSSLQAGYTSDGTDFQAHHSSRISTPIKRAGMIQPLPDSRQLMVQELPLVQSDLGSNAHPRKQKEILIDSESKAPLTSSSTEEKKRSKRKQNNSQSIPTSSNAPTSEPVAQDPDEENSKRFESQEAACLIYVLTVTVLVKLKGTLMDVQSAKRLSLLEQSFPCQVKEYTMAEVMQVKLRDLNGSTKLDWNYATMHIGCFCHKMVLVVNTGLNELVVEAPPPLKLSREFLGAFPYSGTMKKMPNVAPAYLQTC</sequence>